<keyword evidence="1" id="KW-0812">Transmembrane</keyword>
<reference evidence="3" key="1">
    <citation type="submission" date="2021-08" db="EMBL/GenBank/DDBJ databases">
        <title>Genome of a novel bacterium of the phylum Verrucomicrobia, Oleiharenicola sp. KSB-15.</title>
        <authorList>
            <person name="Chung J.-H."/>
            <person name="Ahn J.-H."/>
            <person name="Yoon Y."/>
            <person name="Kim D.-Y."/>
            <person name="An S.-H."/>
            <person name="Park I."/>
            <person name="Yeon J."/>
        </authorList>
    </citation>
    <scope>NUCLEOTIDE SEQUENCE</scope>
    <source>
        <strain evidence="3">KSB-15</strain>
    </source>
</reference>
<evidence type="ECO:0000256" key="1">
    <source>
        <dbReference type="SAM" id="Phobius"/>
    </source>
</evidence>
<keyword evidence="1" id="KW-0472">Membrane</keyword>
<dbReference type="PROSITE" id="PS50035">
    <property type="entry name" value="PLD"/>
    <property type="match status" value="2"/>
</dbReference>
<name>A0A8F9TSV8_9BACT</name>
<feature type="transmembrane region" description="Helical" evidence="1">
    <location>
        <begin position="26"/>
        <end position="43"/>
    </location>
</feature>
<dbReference type="SMART" id="SM00155">
    <property type="entry name" value="PLDc"/>
    <property type="match status" value="2"/>
</dbReference>
<proteinExistence type="predicted"/>
<keyword evidence="4" id="KW-1185">Reference proteome</keyword>
<dbReference type="CDD" id="cd09110">
    <property type="entry name" value="PLDc_CLS_1"/>
    <property type="match status" value="1"/>
</dbReference>
<feature type="domain" description="PLD phosphodiesterase" evidence="2">
    <location>
        <begin position="354"/>
        <end position="381"/>
    </location>
</feature>
<dbReference type="Gene3D" id="3.30.870.10">
    <property type="entry name" value="Endonuclease Chain A"/>
    <property type="match status" value="2"/>
</dbReference>
<dbReference type="PANTHER" id="PTHR21248:SF22">
    <property type="entry name" value="PHOSPHOLIPASE D"/>
    <property type="match status" value="1"/>
</dbReference>
<evidence type="ECO:0000313" key="3">
    <source>
        <dbReference type="EMBL" id="QYM78436.1"/>
    </source>
</evidence>
<accession>A0A8F9TSV8</accession>
<dbReference type="GO" id="GO:0032049">
    <property type="term" value="P:cardiolipin biosynthetic process"/>
    <property type="evidence" value="ECO:0007669"/>
    <property type="project" value="UniProtKB-ARBA"/>
</dbReference>
<evidence type="ECO:0000259" key="2">
    <source>
        <dbReference type="PROSITE" id="PS50035"/>
    </source>
</evidence>
<dbReference type="SUPFAM" id="SSF56024">
    <property type="entry name" value="Phospholipase D/nuclease"/>
    <property type="match status" value="2"/>
</dbReference>
<dbReference type="GO" id="GO:0016020">
    <property type="term" value="C:membrane"/>
    <property type="evidence" value="ECO:0007669"/>
    <property type="project" value="TreeGrafter"/>
</dbReference>
<dbReference type="GO" id="GO:0008808">
    <property type="term" value="F:cardiolipin synthase activity"/>
    <property type="evidence" value="ECO:0007669"/>
    <property type="project" value="TreeGrafter"/>
</dbReference>
<dbReference type="RefSeq" id="WP_220161540.1">
    <property type="nucleotide sequence ID" value="NZ_CP080507.1"/>
</dbReference>
<dbReference type="InterPro" id="IPR025202">
    <property type="entry name" value="PLD-like_dom"/>
</dbReference>
<evidence type="ECO:0000313" key="4">
    <source>
        <dbReference type="Proteomes" id="UP000825051"/>
    </source>
</evidence>
<dbReference type="AlphaFoldDB" id="A0A8F9TSV8"/>
<dbReference type="CDD" id="cd09159">
    <property type="entry name" value="PLDc_ybhO_like_2"/>
    <property type="match status" value="1"/>
</dbReference>
<keyword evidence="1" id="KW-1133">Transmembrane helix</keyword>
<gene>
    <name evidence="3" type="ORF">K0B96_14195</name>
</gene>
<dbReference type="EMBL" id="CP080507">
    <property type="protein sequence ID" value="QYM78436.1"/>
    <property type="molecule type" value="Genomic_DNA"/>
</dbReference>
<protein>
    <recommendedName>
        <fullName evidence="2">PLD phosphodiesterase domain-containing protein</fullName>
    </recommendedName>
</protein>
<organism evidence="3 4">
    <name type="scientific">Horticoccus luteus</name>
    <dbReference type="NCBI Taxonomy" id="2862869"/>
    <lineage>
        <taxon>Bacteria</taxon>
        <taxon>Pseudomonadati</taxon>
        <taxon>Verrucomicrobiota</taxon>
        <taxon>Opitutia</taxon>
        <taxon>Opitutales</taxon>
        <taxon>Opitutaceae</taxon>
        <taxon>Horticoccus</taxon>
    </lineage>
</organism>
<feature type="domain" description="PLD phosphodiesterase" evidence="2">
    <location>
        <begin position="178"/>
        <end position="205"/>
    </location>
</feature>
<dbReference type="InterPro" id="IPR001736">
    <property type="entry name" value="PLipase_D/transphosphatidylase"/>
</dbReference>
<sequence>MSLFHRHSPRRQKPKRVHEKGDWSRLWIWIVAVVVLGAGYFWLTTASIVEHPIELPTGPADVAFADSVGPLLGAEFSRGNDVQMLVNGVEFFPAMLKAVREAKKTITLETYIWESGKISDEFIAALNERAAAGVKVNVIVDGMGTLKFKNEDRDRLKKAGVKLLTYGREHWYDIKPDINHRTHRKLLIVDGKVGFTGGMCISDTWSGNGDDPDHWRETQVRIEGPVVREMQAVFATNWLQTTAEVLLGPDYFPETYAVGRAKAQCLKSGPQENPENARMSYLLAIAGARKSIRIEHAYFVPDDLSTRMLLLARDRGVKVQVIVPAKNDSHFGRMASRSRWGPLLAHGVEFYLFEPAMLHCKVMIVDDVFVTIGSVNFDNRSFSINDEVSANIIDADVARKNVAVFNHDLKNSRRLTQQEFENRSVWEKGADWFCGLFRSQL</sequence>
<dbReference type="PANTHER" id="PTHR21248">
    <property type="entry name" value="CARDIOLIPIN SYNTHASE"/>
    <property type="match status" value="1"/>
</dbReference>
<dbReference type="Pfam" id="PF13091">
    <property type="entry name" value="PLDc_2"/>
    <property type="match status" value="2"/>
</dbReference>
<dbReference type="Proteomes" id="UP000825051">
    <property type="component" value="Chromosome"/>
</dbReference>
<dbReference type="KEGG" id="ole:K0B96_14195"/>